<feature type="region of interest" description="Disordered" evidence="1">
    <location>
        <begin position="13"/>
        <end position="32"/>
    </location>
</feature>
<reference evidence="2 3" key="1">
    <citation type="submission" date="2024-05" db="EMBL/GenBank/DDBJ databases">
        <title>The nuclear and mitochondrial genome assemblies of Tetragonisca angustula (Apidae: Meliponini), a tiny yet remarkable pollinator in the Neotropics.</title>
        <authorList>
            <person name="Ferrari R."/>
            <person name="Ricardo P.C."/>
            <person name="Dias F.C."/>
            <person name="Araujo N.S."/>
            <person name="Soares D.O."/>
            <person name="Zhou Q.-S."/>
            <person name="Zhu C.-D."/>
            <person name="Coutinho L."/>
            <person name="Airas M.C."/>
            <person name="Batista T.M."/>
        </authorList>
    </citation>
    <scope>NUCLEOTIDE SEQUENCE [LARGE SCALE GENOMIC DNA]</scope>
    <source>
        <strain evidence="2">ASF017062</strain>
        <tissue evidence="2">Abdomen</tissue>
    </source>
</reference>
<keyword evidence="3" id="KW-1185">Reference proteome</keyword>
<sequence>MFVPIRLQRWSGARIKSDSAADEDEEEPETEEVCNAGVYEDEVCKGVSTTASRWYHASSIRTACEAALSSDLSSGRRVPLRFVPPPRLSAGWPLATTPRVSGSLPTCTNPRILPTYPRLSV</sequence>
<gene>
    <name evidence="2" type="ORF">QLX08_005204</name>
</gene>
<dbReference type="Proteomes" id="UP001432146">
    <property type="component" value="Unassembled WGS sequence"/>
</dbReference>
<name>A0AAW0ZZ32_9HYME</name>
<organism evidence="2 3">
    <name type="scientific">Tetragonisca angustula</name>
    <dbReference type="NCBI Taxonomy" id="166442"/>
    <lineage>
        <taxon>Eukaryota</taxon>
        <taxon>Metazoa</taxon>
        <taxon>Ecdysozoa</taxon>
        <taxon>Arthropoda</taxon>
        <taxon>Hexapoda</taxon>
        <taxon>Insecta</taxon>
        <taxon>Pterygota</taxon>
        <taxon>Neoptera</taxon>
        <taxon>Endopterygota</taxon>
        <taxon>Hymenoptera</taxon>
        <taxon>Apocrita</taxon>
        <taxon>Aculeata</taxon>
        <taxon>Apoidea</taxon>
        <taxon>Anthophila</taxon>
        <taxon>Apidae</taxon>
        <taxon>Tetragonisca</taxon>
    </lineage>
</organism>
<accession>A0AAW0ZZ32</accession>
<dbReference type="EMBL" id="JAWNGG020000086">
    <property type="protein sequence ID" value="KAK9302934.1"/>
    <property type="molecule type" value="Genomic_DNA"/>
</dbReference>
<evidence type="ECO:0000256" key="1">
    <source>
        <dbReference type="SAM" id="MobiDB-lite"/>
    </source>
</evidence>
<evidence type="ECO:0000313" key="2">
    <source>
        <dbReference type="EMBL" id="KAK9302934.1"/>
    </source>
</evidence>
<evidence type="ECO:0000313" key="3">
    <source>
        <dbReference type="Proteomes" id="UP001432146"/>
    </source>
</evidence>
<feature type="compositionally biased region" description="Acidic residues" evidence="1">
    <location>
        <begin position="20"/>
        <end position="32"/>
    </location>
</feature>
<proteinExistence type="predicted"/>
<dbReference type="AlphaFoldDB" id="A0AAW0ZZ32"/>
<protein>
    <submittedName>
        <fullName evidence="2">Uncharacterized protein</fullName>
    </submittedName>
</protein>
<comment type="caution">
    <text evidence="2">The sequence shown here is derived from an EMBL/GenBank/DDBJ whole genome shotgun (WGS) entry which is preliminary data.</text>
</comment>